<dbReference type="InterPro" id="IPR006153">
    <property type="entry name" value="Cation/H_exchanger_TM"/>
</dbReference>
<evidence type="ECO:0000256" key="5">
    <source>
        <dbReference type="ARBA" id="ARBA00022989"/>
    </source>
</evidence>
<accession>A0A831LKK0</accession>
<keyword evidence="2" id="KW-0813">Transport</keyword>
<keyword evidence="3" id="KW-0050">Antiport</keyword>
<evidence type="ECO:0000256" key="8">
    <source>
        <dbReference type="SAM" id="Phobius"/>
    </source>
</evidence>
<feature type="transmembrane region" description="Helical" evidence="8">
    <location>
        <begin position="355"/>
        <end position="374"/>
    </location>
</feature>
<keyword evidence="6" id="KW-0406">Ion transport</keyword>
<comment type="caution">
    <text evidence="10">The sequence shown here is derived from an EMBL/GenBank/DDBJ whole genome shotgun (WGS) entry which is preliminary data.</text>
</comment>
<keyword evidence="4 8" id="KW-0812">Transmembrane</keyword>
<feature type="transmembrane region" description="Helical" evidence="8">
    <location>
        <begin position="297"/>
        <end position="315"/>
    </location>
</feature>
<evidence type="ECO:0000256" key="2">
    <source>
        <dbReference type="ARBA" id="ARBA00022448"/>
    </source>
</evidence>
<organism evidence="10">
    <name type="scientific">Mariniphaga anaerophila</name>
    <dbReference type="NCBI Taxonomy" id="1484053"/>
    <lineage>
        <taxon>Bacteria</taxon>
        <taxon>Pseudomonadati</taxon>
        <taxon>Bacteroidota</taxon>
        <taxon>Bacteroidia</taxon>
        <taxon>Marinilabiliales</taxon>
        <taxon>Prolixibacteraceae</taxon>
        <taxon>Mariniphaga</taxon>
    </lineage>
</organism>
<keyword evidence="7 8" id="KW-0472">Membrane</keyword>
<sequence length="414" mass="46260">MINLQLPENYDIILFYLGFVILVATILPRILSKHVITAPIVYLVLAIGVFVFFKESTLPHLAESPYLGKRLTELGVIISLTAAGLKLKKPFAWETWRYATRLLLITMPLTIALIAIFGWFMLGFAPAAAMLLGAVIAPTDPVLASDIQTTPPHEDDKSSVRLALTTEAGLNDGLAFPFTNMAIAMALFGAHPSLWFTDWLFTDFFYKIIVGVLIGLGSGWLLAKIMYWLPKPETHSSVISTGLLALSLTLLPYGLAEIVHSYGFIAVFVAACTFRYQESTHEYLDILHDFSEEMERILVAVLFTVAGIYISHDFIADFQWYMIPASLFILLIIRPVSGLTGLLGTRLSGIKKQIISFYGIRGIGSIYYLLYAFYHARFEQTREVLALVVVVIIFSVFIHGLSARFVMNRFVKKI</sequence>
<evidence type="ECO:0000256" key="3">
    <source>
        <dbReference type="ARBA" id="ARBA00022449"/>
    </source>
</evidence>
<keyword evidence="5 8" id="KW-1133">Transmembrane helix</keyword>
<dbReference type="PANTHER" id="PTHR32507">
    <property type="entry name" value="NA(+)/H(+) ANTIPORTER 1"/>
    <property type="match status" value="1"/>
</dbReference>
<feature type="transmembrane region" description="Helical" evidence="8">
    <location>
        <begin position="12"/>
        <end position="30"/>
    </location>
</feature>
<dbReference type="GO" id="GO:1902600">
    <property type="term" value="P:proton transmembrane transport"/>
    <property type="evidence" value="ECO:0007669"/>
    <property type="project" value="InterPro"/>
</dbReference>
<dbReference type="GO" id="GO:0005886">
    <property type="term" value="C:plasma membrane"/>
    <property type="evidence" value="ECO:0007669"/>
    <property type="project" value="UniProtKB-SubCell"/>
</dbReference>
<feature type="transmembrane region" description="Helical" evidence="8">
    <location>
        <begin position="204"/>
        <end position="223"/>
    </location>
</feature>
<feature type="transmembrane region" description="Helical" evidence="8">
    <location>
        <begin position="259"/>
        <end position="276"/>
    </location>
</feature>
<feature type="transmembrane region" description="Helical" evidence="8">
    <location>
        <begin position="102"/>
        <end position="122"/>
    </location>
</feature>
<comment type="subcellular location">
    <subcellularLocation>
        <location evidence="1">Cell membrane</location>
        <topology evidence="1">Multi-pass membrane protein</topology>
    </subcellularLocation>
</comment>
<evidence type="ECO:0000256" key="1">
    <source>
        <dbReference type="ARBA" id="ARBA00004651"/>
    </source>
</evidence>
<dbReference type="Pfam" id="PF00999">
    <property type="entry name" value="Na_H_Exchanger"/>
    <property type="match status" value="1"/>
</dbReference>
<dbReference type="AlphaFoldDB" id="A0A831LKK0"/>
<feature type="transmembrane region" description="Helical" evidence="8">
    <location>
        <begin position="36"/>
        <end position="53"/>
    </location>
</feature>
<feature type="transmembrane region" description="Helical" evidence="8">
    <location>
        <begin position="386"/>
        <end position="407"/>
    </location>
</feature>
<evidence type="ECO:0000256" key="6">
    <source>
        <dbReference type="ARBA" id="ARBA00023065"/>
    </source>
</evidence>
<dbReference type="Proteomes" id="UP000886047">
    <property type="component" value="Unassembled WGS sequence"/>
</dbReference>
<proteinExistence type="predicted"/>
<dbReference type="PANTHER" id="PTHR32507:SF8">
    <property type="entry name" value="CNH1P"/>
    <property type="match status" value="1"/>
</dbReference>
<name>A0A831LKK0_9BACT</name>
<protein>
    <submittedName>
        <fullName evidence="10">Sodium:proton exchanger</fullName>
    </submittedName>
</protein>
<evidence type="ECO:0000256" key="4">
    <source>
        <dbReference type="ARBA" id="ARBA00022692"/>
    </source>
</evidence>
<reference evidence="10" key="1">
    <citation type="journal article" date="2020" name="mSystems">
        <title>Genome- and Community-Level Interaction Insights into Carbon Utilization and Element Cycling Functions of Hydrothermarchaeota in Hydrothermal Sediment.</title>
        <authorList>
            <person name="Zhou Z."/>
            <person name="Liu Y."/>
            <person name="Xu W."/>
            <person name="Pan J."/>
            <person name="Luo Z.H."/>
            <person name="Li M."/>
        </authorList>
    </citation>
    <scope>NUCLEOTIDE SEQUENCE [LARGE SCALE GENOMIC DNA]</scope>
    <source>
        <strain evidence="10">SpSt-1217</strain>
    </source>
</reference>
<feature type="domain" description="Cation/H+ exchanger transmembrane" evidence="9">
    <location>
        <begin position="22"/>
        <end position="408"/>
    </location>
</feature>
<evidence type="ECO:0000259" key="9">
    <source>
        <dbReference type="Pfam" id="PF00999"/>
    </source>
</evidence>
<evidence type="ECO:0000256" key="7">
    <source>
        <dbReference type="ARBA" id="ARBA00023136"/>
    </source>
</evidence>
<dbReference type="EMBL" id="DSDK01000372">
    <property type="protein sequence ID" value="HDR51313.1"/>
    <property type="molecule type" value="Genomic_DNA"/>
</dbReference>
<dbReference type="GO" id="GO:0015297">
    <property type="term" value="F:antiporter activity"/>
    <property type="evidence" value="ECO:0007669"/>
    <property type="project" value="UniProtKB-KW"/>
</dbReference>
<gene>
    <name evidence="10" type="ORF">ENN90_06795</name>
</gene>
<evidence type="ECO:0000313" key="10">
    <source>
        <dbReference type="EMBL" id="HDR51313.1"/>
    </source>
</evidence>
<feature type="transmembrane region" description="Helical" evidence="8">
    <location>
        <begin position="321"/>
        <end position="343"/>
    </location>
</feature>